<protein>
    <submittedName>
        <fullName evidence="4">Retrovirus-related pol polyprotein from transposon TNT 1-94</fullName>
    </submittedName>
</protein>
<evidence type="ECO:0000313" key="4">
    <source>
        <dbReference type="EMBL" id="GJT67425.1"/>
    </source>
</evidence>
<feature type="compositionally biased region" description="Basic and acidic residues" evidence="2">
    <location>
        <begin position="8"/>
        <end position="22"/>
    </location>
</feature>
<dbReference type="Proteomes" id="UP001151760">
    <property type="component" value="Unassembled WGS sequence"/>
</dbReference>
<evidence type="ECO:0000256" key="2">
    <source>
        <dbReference type="SAM" id="MobiDB-lite"/>
    </source>
</evidence>
<dbReference type="SUPFAM" id="SSF57756">
    <property type="entry name" value="Retrovirus zinc finger-like domains"/>
    <property type="match status" value="1"/>
</dbReference>
<reference evidence="4" key="2">
    <citation type="submission" date="2022-01" db="EMBL/GenBank/DDBJ databases">
        <authorList>
            <person name="Yamashiro T."/>
            <person name="Shiraishi A."/>
            <person name="Satake H."/>
            <person name="Nakayama K."/>
        </authorList>
    </citation>
    <scope>NUCLEOTIDE SEQUENCE</scope>
</reference>
<keyword evidence="5" id="KW-1185">Reference proteome</keyword>
<sequence length="247" mass="28654">KNIKVKKSKNEQKLPRNEETSTRVRFEANIESRIKTVVEKSQESKEKDKGKMTIIPFEEDAKMLTHVTNFQDSPDDEEDTRSSQEYMNDLEEEYQASTLLAKYKRFFKKGTQRFSSAKATNQTECHKCGKKGYFARDCWSKRSVPSYQLPFQSKLLHLSEHKPKLRHTKYFETKYNKVKAKLAFLSSSTSAPSPSSGKNKGLIAESYDWDEEEVSYNKNEVTKVKALMALTDEERIYVGKESARNDE</sequence>
<organism evidence="4 5">
    <name type="scientific">Tanacetum coccineum</name>
    <dbReference type="NCBI Taxonomy" id="301880"/>
    <lineage>
        <taxon>Eukaryota</taxon>
        <taxon>Viridiplantae</taxon>
        <taxon>Streptophyta</taxon>
        <taxon>Embryophyta</taxon>
        <taxon>Tracheophyta</taxon>
        <taxon>Spermatophyta</taxon>
        <taxon>Magnoliopsida</taxon>
        <taxon>eudicotyledons</taxon>
        <taxon>Gunneridae</taxon>
        <taxon>Pentapetalae</taxon>
        <taxon>asterids</taxon>
        <taxon>campanulids</taxon>
        <taxon>Asterales</taxon>
        <taxon>Asteraceae</taxon>
        <taxon>Asteroideae</taxon>
        <taxon>Anthemideae</taxon>
        <taxon>Anthemidinae</taxon>
        <taxon>Tanacetum</taxon>
    </lineage>
</organism>
<dbReference type="InterPro" id="IPR001878">
    <property type="entry name" value="Znf_CCHC"/>
</dbReference>
<keyword evidence="1" id="KW-0862">Zinc</keyword>
<evidence type="ECO:0000256" key="1">
    <source>
        <dbReference type="PROSITE-ProRule" id="PRU00047"/>
    </source>
</evidence>
<keyword evidence="1" id="KW-0863">Zinc-finger</keyword>
<comment type="caution">
    <text evidence="4">The sequence shown here is derived from an EMBL/GenBank/DDBJ whole genome shotgun (WGS) entry which is preliminary data.</text>
</comment>
<evidence type="ECO:0000259" key="3">
    <source>
        <dbReference type="PROSITE" id="PS50158"/>
    </source>
</evidence>
<dbReference type="InterPro" id="IPR036875">
    <property type="entry name" value="Znf_CCHC_sf"/>
</dbReference>
<dbReference type="EMBL" id="BQNB010017807">
    <property type="protein sequence ID" value="GJT67425.1"/>
    <property type="molecule type" value="Genomic_DNA"/>
</dbReference>
<gene>
    <name evidence="4" type="ORF">Tco_1018905</name>
</gene>
<feature type="non-terminal residue" evidence="4">
    <location>
        <position position="1"/>
    </location>
</feature>
<feature type="domain" description="CCHC-type" evidence="3">
    <location>
        <begin position="125"/>
        <end position="138"/>
    </location>
</feature>
<reference evidence="4" key="1">
    <citation type="journal article" date="2022" name="Int. J. Mol. Sci.">
        <title>Draft Genome of Tanacetum Coccineum: Genomic Comparison of Closely Related Tanacetum-Family Plants.</title>
        <authorList>
            <person name="Yamashiro T."/>
            <person name="Shiraishi A."/>
            <person name="Nakayama K."/>
            <person name="Satake H."/>
        </authorList>
    </citation>
    <scope>NUCLEOTIDE SEQUENCE</scope>
</reference>
<feature type="region of interest" description="Disordered" evidence="2">
    <location>
        <begin position="1"/>
        <end position="22"/>
    </location>
</feature>
<name>A0ABQ5FX46_9ASTR</name>
<accession>A0ABQ5FX46</accession>
<proteinExistence type="predicted"/>
<keyword evidence="1" id="KW-0479">Metal-binding</keyword>
<dbReference type="Gene3D" id="4.10.60.10">
    <property type="entry name" value="Zinc finger, CCHC-type"/>
    <property type="match status" value="1"/>
</dbReference>
<evidence type="ECO:0000313" key="5">
    <source>
        <dbReference type="Proteomes" id="UP001151760"/>
    </source>
</evidence>
<dbReference type="PROSITE" id="PS50158">
    <property type="entry name" value="ZF_CCHC"/>
    <property type="match status" value="1"/>
</dbReference>